<dbReference type="PANTHER" id="PTHR43472:SF1">
    <property type="entry name" value="PHOSPHORIBOSYLAMINE--GLYCINE LIGASE, CHLOROPLASTIC"/>
    <property type="match status" value="1"/>
</dbReference>
<sequence>MRVLVVGTGGREAAIGWKLKQDPKVKKIFFARGNASTEEYGENIYEDSIPELVEFATREKVDLTIVGPEAPLVEGIVDEFKAAGLKIFGPNAKAASLEGSKAFSKRFMQDHGIKTAKAQVFEVYQDALDYVKDHKFPLVIKASGLAGGKGVVICETLEEADAVIHDFMIRRIHGDAGIKLVIEEFLQGFEASIICFSNGEELFPCIPVKDYKKVGEGDEGMNTGGMGTVAPSPEFNGMHYADFERNIMLPTLKGLKQENLSFKGFIFFGLMVTAEGSYLLEYNMRLGDPETQVILPLMENSLVDVINDCMEGKPVELKFADKKAVCVVMVSGGYPRNIETGLEIKGTDKVDTLCLLAGARKGGNSYYTTGGRVVNVVGFGETYDDARKQAYDNIKKVSFDYGFYRHDIGLFEQKK</sequence>
<dbReference type="InterPro" id="IPR016185">
    <property type="entry name" value="PreATP-grasp_dom_sf"/>
</dbReference>
<dbReference type="AlphaFoldDB" id="A0A7T7UYE7"/>
<name>A0A7T7UYE7_9FLAO</name>
<comment type="cofactor">
    <cofactor evidence="1">
        <name>Mn(2+)</name>
        <dbReference type="ChEBI" id="CHEBI:29035"/>
    </cofactor>
</comment>
<keyword evidence="16" id="KW-1185">Reference proteome</keyword>
<dbReference type="SUPFAM" id="SSF56059">
    <property type="entry name" value="Glutathione synthetase ATP-binding domain-like"/>
    <property type="match status" value="1"/>
</dbReference>
<dbReference type="Gene3D" id="3.30.1490.20">
    <property type="entry name" value="ATP-grasp fold, A domain"/>
    <property type="match status" value="1"/>
</dbReference>
<keyword evidence="7 12" id="KW-0658">Purine biosynthesis</keyword>
<dbReference type="Gene3D" id="3.90.600.10">
    <property type="entry name" value="Phosphoribosylglycinamide synthetase, C-terminal domain"/>
    <property type="match status" value="1"/>
</dbReference>
<dbReference type="PROSITE" id="PS50975">
    <property type="entry name" value="ATP_GRASP"/>
    <property type="match status" value="1"/>
</dbReference>
<dbReference type="InterPro" id="IPR020560">
    <property type="entry name" value="PRibGlycinamide_synth_C-dom"/>
</dbReference>
<dbReference type="GO" id="GO:0006189">
    <property type="term" value="P:'de novo' IMP biosynthetic process"/>
    <property type="evidence" value="ECO:0007669"/>
    <property type="project" value="UniProtKB-UniRule"/>
</dbReference>
<comment type="similarity">
    <text evidence="9 12">Belongs to the GARS family.</text>
</comment>
<dbReference type="GO" id="GO:0004637">
    <property type="term" value="F:phosphoribosylamine-glycine ligase activity"/>
    <property type="evidence" value="ECO:0007669"/>
    <property type="project" value="UniProtKB-UniRule"/>
</dbReference>
<protein>
    <recommendedName>
        <fullName evidence="4 12">Phosphoribosylamine--glycine ligase</fullName>
        <ecNumber evidence="4 12">6.3.4.13</ecNumber>
    </recommendedName>
    <alternativeName>
        <fullName evidence="12">GARS</fullName>
    </alternativeName>
    <alternativeName>
        <fullName evidence="10 12">Glycinamide ribonucleotide synthetase</fullName>
    </alternativeName>
    <alternativeName>
        <fullName evidence="11 12">Phosphoribosylglycinamide synthetase</fullName>
    </alternativeName>
</protein>
<evidence type="ECO:0000256" key="3">
    <source>
        <dbReference type="ARBA" id="ARBA00005174"/>
    </source>
</evidence>
<evidence type="ECO:0000313" key="16">
    <source>
        <dbReference type="Proteomes" id="UP000595426"/>
    </source>
</evidence>
<dbReference type="InterPro" id="IPR013815">
    <property type="entry name" value="ATP_grasp_subdomain_1"/>
</dbReference>
<comment type="catalytic activity">
    <reaction evidence="12">
        <text>5-phospho-beta-D-ribosylamine + glycine + ATP = N(1)-(5-phospho-beta-D-ribosyl)glycinamide + ADP + phosphate + H(+)</text>
        <dbReference type="Rhea" id="RHEA:17453"/>
        <dbReference type="ChEBI" id="CHEBI:15378"/>
        <dbReference type="ChEBI" id="CHEBI:30616"/>
        <dbReference type="ChEBI" id="CHEBI:43474"/>
        <dbReference type="ChEBI" id="CHEBI:57305"/>
        <dbReference type="ChEBI" id="CHEBI:58681"/>
        <dbReference type="ChEBI" id="CHEBI:143788"/>
        <dbReference type="ChEBI" id="CHEBI:456216"/>
        <dbReference type="EC" id="6.3.4.13"/>
    </reaction>
</comment>
<dbReference type="Gene3D" id="3.30.470.20">
    <property type="entry name" value="ATP-grasp fold, B domain"/>
    <property type="match status" value="1"/>
</dbReference>
<dbReference type="UniPathway" id="UPA00074">
    <property type="reaction ID" value="UER00125"/>
</dbReference>
<dbReference type="Pfam" id="PF02844">
    <property type="entry name" value="GARS_N"/>
    <property type="match status" value="1"/>
</dbReference>
<evidence type="ECO:0000256" key="9">
    <source>
        <dbReference type="ARBA" id="ARBA00038345"/>
    </source>
</evidence>
<keyword evidence="8 13" id="KW-0067">ATP-binding</keyword>
<feature type="domain" description="ATP-grasp" evidence="14">
    <location>
        <begin position="105"/>
        <end position="311"/>
    </location>
</feature>
<dbReference type="InterPro" id="IPR020562">
    <property type="entry name" value="PRibGlycinamide_synth_N"/>
</dbReference>
<evidence type="ECO:0000256" key="12">
    <source>
        <dbReference type="HAMAP-Rule" id="MF_00138"/>
    </source>
</evidence>
<comment type="pathway">
    <text evidence="3 12">Purine metabolism; IMP biosynthesis via de novo pathway; N(1)-(5-phospho-D-ribosyl)glycinamide from 5-phospho-alpha-D-ribose 1-diphosphate: step 2/2.</text>
</comment>
<dbReference type="HAMAP" id="MF_00138">
    <property type="entry name" value="GARS"/>
    <property type="match status" value="1"/>
</dbReference>
<evidence type="ECO:0000256" key="11">
    <source>
        <dbReference type="ARBA" id="ARBA00042864"/>
    </source>
</evidence>
<dbReference type="GO" id="GO:0009113">
    <property type="term" value="P:purine nucleobase biosynthetic process"/>
    <property type="evidence" value="ECO:0007669"/>
    <property type="project" value="InterPro"/>
</dbReference>
<evidence type="ECO:0000256" key="7">
    <source>
        <dbReference type="ARBA" id="ARBA00022755"/>
    </source>
</evidence>
<dbReference type="KEGG" id="egm:AYC65_08350"/>
<dbReference type="SUPFAM" id="SSF51246">
    <property type="entry name" value="Rudiment single hybrid motif"/>
    <property type="match status" value="1"/>
</dbReference>
<dbReference type="Gene3D" id="3.40.50.20">
    <property type="match status" value="1"/>
</dbReference>
<dbReference type="InterPro" id="IPR020561">
    <property type="entry name" value="PRibGlycinamid_synth_ATP-grasp"/>
</dbReference>
<evidence type="ECO:0000256" key="10">
    <source>
        <dbReference type="ARBA" id="ARBA00042242"/>
    </source>
</evidence>
<dbReference type="NCBIfam" id="TIGR00877">
    <property type="entry name" value="purD"/>
    <property type="match status" value="1"/>
</dbReference>
<keyword evidence="6 13" id="KW-0547">Nucleotide-binding</keyword>
<dbReference type="SMART" id="SM01210">
    <property type="entry name" value="GARS_C"/>
    <property type="match status" value="1"/>
</dbReference>
<dbReference type="InterPro" id="IPR000115">
    <property type="entry name" value="PRibGlycinamide_synth"/>
</dbReference>
<dbReference type="SUPFAM" id="SSF52440">
    <property type="entry name" value="PreATP-grasp domain"/>
    <property type="match status" value="1"/>
</dbReference>
<evidence type="ECO:0000256" key="2">
    <source>
        <dbReference type="ARBA" id="ARBA00001946"/>
    </source>
</evidence>
<comment type="cofactor">
    <cofactor evidence="2">
        <name>Mg(2+)</name>
        <dbReference type="ChEBI" id="CHEBI:18420"/>
    </cofactor>
</comment>
<dbReference type="EMBL" id="CP067018">
    <property type="protein sequence ID" value="QQN58501.1"/>
    <property type="molecule type" value="Genomic_DNA"/>
</dbReference>
<dbReference type="Pfam" id="PF01071">
    <property type="entry name" value="GARS_A"/>
    <property type="match status" value="1"/>
</dbReference>
<dbReference type="InterPro" id="IPR037123">
    <property type="entry name" value="PRibGlycinamide_synth_C_sf"/>
</dbReference>
<organism evidence="15 16">
    <name type="scientific">Elizabethkingia bruuniana</name>
    <dbReference type="NCBI Taxonomy" id="1756149"/>
    <lineage>
        <taxon>Bacteria</taxon>
        <taxon>Pseudomonadati</taxon>
        <taxon>Bacteroidota</taxon>
        <taxon>Flavobacteriia</taxon>
        <taxon>Flavobacteriales</taxon>
        <taxon>Weeksellaceae</taxon>
        <taxon>Elizabethkingia</taxon>
    </lineage>
</organism>
<dbReference type="InterPro" id="IPR011761">
    <property type="entry name" value="ATP-grasp"/>
</dbReference>
<dbReference type="InterPro" id="IPR020559">
    <property type="entry name" value="PRibGlycinamide_synth_CS"/>
</dbReference>
<evidence type="ECO:0000256" key="4">
    <source>
        <dbReference type="ARBA" id="ARBA00013255"/>
    </source>
</evidence>
<dbReference type="PROSITE" id="PS00184">
    <property type="entry name" value="GARS"/>
    <property type="match status" value="1"/>
</dbReference>
<evidence type="ECO:0000313" key="15">
    <source>
        <dbReference type="EMBL" id="QQN58501.1"/>
    </source>
</evidence>
<dbReference type="Pfam" id="PF02843">
    <property type="entry name" value="GARS_C"/>
    <property type="match status" value="1"/>
</dbReference>
<dbReference type="RefSeq" id="WP_034867356.1">
    <property type="nucleotide sequence ID" value="NZ_CAJJUP010000004.1"/>
</dbReference>
<dbReference type="GeneID" id="93132911"/>
<gene>
    <name evidence="12 15" type="primary">purD</name>
    <name evidence="15" type="ORF">I6H88_19070</name>
</gene>
<evidence type="ECO:0000256" key="6">
    <source>
        <dbReference type="ARBA" id="ARBA00022741"/>
    </source>
</evidence>
<evidence type="ECO:0000256" key="5">
    <source>
        <dbReference type="ARBA" id="ARBA00022598"/>
    </source>
</evidence>
<dbReference type="InterPro" id="IPR005479">
    <property type="entry name" value="CPAse_ATP-bd"/>
</dbReference>
<dbReference type="Proteomes" id="UP000595426">
    <property type="component" value="Chromosome"/>
</dbReference>
<dbReference type="InterPro" id="IPR011054">
    <property type="entry name" value="Rudment_hybrid_motif"/>
</dbReference>
<dbReference type="OrthoDB" id="9807240at2"/>
<dbReference type="SMART" id="SM01209">
    <property type="entry name" value="GARS_A"/>
    <property type="match status" value="1"/>
</dbReference>
<evidence type="ECO:0000256" key="8">
    <source>
        <dbReference type="ARBA" id="ARBA00022840"/>
    </source>
</evidence>
<proteinExistence type="inferred from homology"/>
<dbReference type="EC" id="6.3.4.13" evidence="4 12"/>
<dbReference type="GO" id="GO:0046872">
    <property type="term" value="F:metal ion binding"/>
    <property type="evidence" value="ECO:0007669"/>
    <property type="project" value="InterPro"/>
</dbReference>
<dbReference type="PANTHER" id="PTHR43472">
    <property type="entry name" value="PHOSPHORIBOSYLAMINE--GLYCINE LIGASE"/>
    <property type="match status" value="1"/>
</dbReference>
<evidence type="ECO:0000259" key="14">
    <source>
        <dbReference type="PROSITE" id="PS50975"/>
    </source>
</evidence>
<evidence type="ECO:0000256" key="13">
    <source>
        <dbReference type="PROSITE-ProRule" id="PRU00409"/>
    </source>
</evidence>
<keyword evidence="5 12" id="KW-0436">Ligase</keyword>
<dbReference type="GO" id="GO:0005524">
    <property type="term" value="F:ATP binding"/>
    <property type="evidence" value="ECO:0007669"/>
    <property type="project" value="UniProtKB-UniRule"/>
</dbReference>
<dbReference type="PROSITE" id="PS00866">
    <property type="entry name" value="CPSASE_1"/>
    <property type="match status" value="1"/>
</dbReference>
<reference evidence="15 16" key="1">
    <citation type="submission" date="2020-12" db="EMBL/GenBank/DDBJ databases">
        <title>FDA dAtabase for Regulatory Grade micrObial Sequences (FDA-ARGOS): Supporting development and validation of Infectious Disease Dx tests.</title>
        <authorList>
            <person name="Kerrigan L."/>
            <person name="Long C."/>
            <person name="Tallon L."/>
            <person name="Sadzewicz L."/>
            <person name="Zhao X."/>
            <person name="Boylan J."/>
            <person name="Ott S."/>
            <person name="Bowen H."/>
            <person name="Vavikolanu K."/>
            <person name="Mehta A."/>
            <person name="Aluvathingal J."/>
            <person name="Nadendla S."/>
            <person name="Yan Y."/>
            <person name="Sichtig H."/>
        </authorList>
    </citation>
    <scope>NUCLEOTIDE SEQUENCE [LARGE SCALE GENOMIC DNA]</scope>
    <source>
        <strain evidence="15 16">FDAARGOS_1031</strain>
    </source>
</reference>
<accession>A0A7T7UYE7</accession>
<evidence type="ECO:0000256" key="1">
    <source>
        <dbReference type="ARBA" id="ARBA00001936"/>
    </source>
</evidence>